<reference evidence="2 3" key="1">
    <citation type="journal article" date="2015" name="Sci. Rep.">
        <title>The power of single molecule real-time sequencing technology in the de novo assembly of a eukaryotic genome.</title>
        <authorList>
            <person name="Sakai H."/>
            <person name="Naito K."/>
            <person name="Ogiso-Tanaka E."/>
            <person name="Takahashi Y."/>
            <person name="Iseki K."/>
            <person name="Muto C."/>
            <person name="Satou K."/>
            <person name="Teruya K."/>
            <person name="Shiroma A."/>
            <person name="Shimoji M."/>
            <person name="Hirano T."/>
            <person name="Itoh T."/>
            <person name="Kaga A."/>
            <person name="Tomooka N."/>
        </authorList>
    </citation>
    <scope>NUCLEOTIDE SEQUENCE [LARGE SCALE GENOMIC DNA]</scope>
    <source>
        <strain evidence="3">cv. Shumari</strain>
    </source>
</reference>
<sequence>MREGAACPARSVDTEAHEHGEAGWSSSKQGQHAVAHEHAGPHLAFEEATVQLGTRALIEFSGSTREPVTLGVIHPYFKRLRTLEGRAALGWRDRLSL</sequence>
<protein>
    <submittedName>
        <fullName evidence="2">Uncharacterized protein</fullName>
    </submittedName>
</protein>
<evidence type="ECO:0000313" key="3">
    <source>
        <dbReference type="Proteomes" id="UP000291084"/>
    </source>
</evidence>
<dbReference type="Proteomes" id="UP000291084">
    <property type="component" value="Chromosome 11"/>
</dbReference>
<feature type="compositionally biased region" description="Basic and acidic residues" evidence="1">
    <location>
        <begin position="12"/>
        <end position="21"/>
    </location>
</feature>
<organism evidence="2 3">
    <name type="scientific">Vigna angularis var. angularis</name>
    <dbReference type="NCBI Taxonomy" id="157739"/>
    <lineage>
        <taxon>Eukaryota</taxon>
        <taxon>Viridiplantae</taxon>
        <taxon>Streptophyta</taxon>
        <taxon>Embryophyta</taxon>
        <taxon>Tracheophyta</taxon>
        <taxon>Spermatophyta</taxon>
        <taxon>Magnoliopsida</taxon>
        <taxon>eudicotyledons</taxon>
        <taxon>Gunneridae</taxon>
        <taxon>Pentapetalae</taxon>
        <taxon>rosids</taxon>
        <taxon>fabids</taxon>
        <taxon>Fabales</taxon>
        <taxon>Fabaceae</taxon>
        <taxon>Papilionoideae</taxon>
        <taxon>50 kb inversion clade</taxon>
        <taxon>NPAAA clade</taxon>
        <taxon>indigoferoid/millettioid clade</taxon>
        <taxon>Phaseoleae</taxon>
        <taxon>Vigna</taxon>
    </lineage>
</organism>
<evidence type="ECO:0000313" key="2">
    <source>
        <dbReference type="EMBL" id="BAU02101.1"/>
    </source>
</evidence>
<dbReference type="AlphaFoldDB" id="A0A0S3TAR3"/>
<proteinExistence type="predicted"/>
<feature type="region of interest" description="Disordered" evidence="1">
    <location>
        <begin position="1"/>
        <end position="41"/>
    </location>
</feature>
<accession>A0A0S3TAR3</accession>
<gene>
    <name evidence="2" type="primary">Vigan.11G152700</name>
    <name evidence="2" type="ORF">VIGAN_11152700</name>
</gene>
<name>A0A0S3TAR3_PHAAN</name>
<keyword evidence="3" id="KW-1185">Reference proteome</keyword>
<evidence type="ECO:0000256" key="1">
    <source>
        <dbReference type="SAM" id="MobiDB-lite"/>
    </source>
</evidence>
<dbReference type="EMBL" id="AP015044">
    <property type="protein sequence ID" value="BAU02101.1"/>
    <property type="molecule type" value="Genomic_DNA"/>
</dbReference>